<dbReference type="Proteomes" id="UP000315439">
    <property type="component" value="Unassembled WGS sequence"/>
</dbReference>
<protein>
    <submittedName>
        <fullName evidence="1">Uncharacterized protein</fullName>
    </submittedName>
</protein>
<accession>A0A545UEC0</accession>
<evidence type="ECO:0000313" key="2">
    <source>
        <dbReference type="Proteomes" id="UP000315439"/>
    </source>
</evidence>
<dbReference type="EMBL" id="VIKS01000006">
    <property type="protein sequence ID" value="TQV87775.1"/>
    <property type="molecule type" value="Genomic_DNA"/>
</dbReference>
<keyword evidence="2" id="KW-1185">Reference proteome</keyword>
<organism evidence="1 2">
    <name type="scientific">Aliikangiella coralliicola</name>
    <dbReference type="NCBI Taxonomy" id="2592383"/>
    <lineage>
        <taxon>Bacteria</taxon>
        <taxon>Pseudomonadati</taxon>
        <taxon>Pseudomonadota</taxon>
        <taxon>Gammaproteobacteria</taxon>
        <taxon>Oceanospirillales</taxon>
        <taxon>Pleioneaceae</taxon>
        <taxon>Aliikangiella</taxon>
    </lineage>
</organism>
<evidence type="ECO:0000313" key="1">
    <source>
        <dbReference type="EMBL" id="TQV87775.1"/>
    </source>
</evidence>
<name>A0A545UEC0_9GAMM</name>
<gene>
    <name evidence="1" type="ORF">FLL46_10335</name>
</gene>
<dbReference type="RefSeq" id="WP_142893436.1">
    <property type="nucleotide sequence ID" value="NZ_ML660163.1"/>
</dbReference>
<dbReference type="AlphaFoldDB" id="A0A545UEC0"/>
<reference evidence="1 2" key="1">
    <citation type="submission" date="2019-07" db="EMBL/GenBank/DDBJ databases">
        <title>Draft genome for Aliikangiella sp. M105.</title>
        <authorList>
            <person name="Wang G."/>
        </authorList>
    </citation>
    <scope>NUCLEOTIDE SEQUENCE [LARGE SCALE GENOMIC DNA]</scope>
    <source>
        <strain evidence="1 2">M105</strain>
    </source>
</reference>
<proteinExistence type="predicted"/>
<comment type="caution">
    <text evidence="1">The sequence shown here is derived from an EMBL/GenBank/DDBJ whole genome shotgun (WGS) entry which is preliminary data.</text>
</comment>
<sequence>MKLVCVATVGLPNLLSEIVSHTLDAQKNMTLSASFEFLSQAEQKLAGIDVLITSMEDSQSEVIDEFLFRHPTSVIINLSDSARTGEMMKVEINRFEFDDLSPKGLIQAIEMGVSKNE</sequence>